<evidence type="ECO:0000259" key="2">
    <source>
        <dbReference type="Pfam" id="PF21995"/>
    </source>
</evidence>
<accession>K9DIU7</accession>
<reference evidence="3 4" key="1">
    <citation type="submission" date="2012-09" db="EMBL/GenBank/DDBJ databases">
        <title>The Genome Sequence of Veillonella ratti ACS-216-V-COL6B.</title>
        <authorList>
            <consortium name="The Broad Institute Genome Sequencing Platform"/>
            <person name="Earl A."/>
            <person name="Ward D."/>
            <person name="Feldgarden M."/>
            <person name="Gevers D."/>
            <person name="Saerens B."/>
            <person name="Vaneechoutte M."/>
            <person name="Walker B."/>
            <person name="Young S.K."/>
            <person name="Zeng Q."/>
            <person name="Gargeya S."/>
            <person name="Fitzgerald M."/>
            <person name="Haas B."/>
            <person name="Abouelleil A."/>
            <person name="Alvarado L."/>
            <person name="Arachchi H.M."/>
            <person name="Berlin A."/>
            <person name="Chapman S.B."/>
            <person name="Goldberg J."/>
            <person name="Griggs A."/>
            <person name="Gujja S."/>
            <person name="Hansen M."/>
            <person name="Howarth C."/>
            <person name="Imamovic A."/>
            <person name="Larimer J."/>
            <person name="McCowen C."/>
            <person name="Montmayeur A."/>
            <person name="Murphy C."/>
            <person name="Neiman D."/>
            <person name="Pearson M."/>
            <person name="Priest M."/>
            <person name="Roberts A."/>
            <person name="Saif S."/>
            <person name="Shea T."/>
            <person name="Sisk P."/>
            <person name="Sykes S."/>
            <person name="Wortman J."/>
            <person name="Nusbaum C."/>
            <person name="Birren B."/>
        </authorList>
    </citation>
    <scope>NUCLEOTIDE SEQUENCE [LARGE SCALE GENOMIC DNA]</scope>
    <source>
        <strain evidence="3 4">ACS-216-V-Col6b</strain>
    </source>
</reference>
<dbReference type="Pfam" id="PF21995">
    <property type="entry name" value="RNR-II_ins_dom"/>
    <property type="match status" value="1"/>
</dbReference>
<sequence length="224" mass="25794">MLLSQEFLSQYPDFPEHQSEMSKFVYYRTYSRWLPEENRRETWKETCARAVEYNCSLAPTLKEEAEQLFHNIFNLKQFVSGRSLWIGGTEAAKKAPLAGFNCSFLVIDTLQAFADLFYLLMVGTGVGFRILPEDVKKLPSFRNDVTLKCFYHGDEPWGNPTTTFEHISDKSAKIIVGDSKEGWVTALELYLDVMAHNIDENIKFLYMDFSRIRPKGTPLKTFGG</sequence>
<dbReference type="InterPro" id="IPR054158">
    <property type="entry name" value="RNR-II_ins_dom"/>
</dbReference>
<dbReference type="InterPro" id="IPR040763">
    <property type="entry name" value="RNR_alpha_hel"/>
</dbReference>
<dbReference type="SUPFAM" id="SSF51998">
    <property type="entry name" value="PFL-like glycyl radical enzymes"/>
    <property type="match status" value="1"/>
</dbReference>
<dbReference type="HOGENOM" id="CLU_1234568_0_0_9"/>
<keyword evidence="4" id="KW-1185">Reference proteome</keyword>
<dbReference type="RefSeq" id="WP_006555419.1">
    <property type="nucleotide sequence ID" value="NZ_JH992936.1"/>
</dbReference>
<dbReference type="AlphaFoldDB" id="K9DIU7"/>
<evidence type="ECO:0000313" key="3">
    <source>
        <dbReference type="EMBL" id="EKU78722.1"/>
    </source>
</evidence>
<dbReference type="PATRIC" id="fig|883156.3.peg.512"/>
<dbReference type="OrthoDB" id="9763270at2"/>
<dbReference type="Gene3D" id="3.20.70.20">
    <property type="match status" value="1"/>
</dbReference>
<dbReference type="Proteomes" id="UP000009891">
    <property type="component" value="Unassembled WGS sequence"/>
</dbReference>
<evidence type="ECO:0000313" key="4">
    <source>
        <dbReference type="Proteomes" id="UP000009891"/>
    </source>
</evidence>
<proteinExistence type="predicted"/>
<evidence type="ECO:0000259" key="1">
    <source>
        <dbReference type="Pfam" id="PF17975"/>
    </source>
</evidence>
<dbReference type="Gene3D" id="3.30.1620.10">
    <property type="entry name" value="b-12 dependent (class ii) ribonucleotide reductase, Chain A, Domain 2"/>
    <property type="match status" value="1"/>
</dbReference>
<gene>
    <name evidence="3" type="ORF">HMPREF9282_00519</name>
</gene>
<dbReference type="eggNOG" id="COG0209">
    <property type="taxonomic scope" value="Bacteria"/>
</dbReference>
<dbReference type="STRING" id="883156.HMPREF9282_00519"/>
<dbReference type="Pfam" id="PF17975">
    <property type="entry name" value="RNR_Alpha"/>
    <property type="match status" value="1"/>
</dbReference>
<protein>
    <submittedName>
        <fullName evidence="3">Uncharacterized protein</fullName>
    </submittedName>
</protein>
<name>K9DIU7_9FIRM</name>
<organism evidence="3 4">
    <name type="scientific">Veillonella seminalis ACS-216-V-Col6b</name>
    <dbReference type="NCBI Taxonomy" id="883156"/>
    <lineage>
        <taxon>Bacteria</taxon>
        <taxon>Bacillati</taxon>
        <taxon>Bacillota</taxon>
        <taxon>Negativicutes</taxon>
        <taxon>Veillonellales</taxon>
        <taxon>Veillonellaceae</taxon>
        <taxon>Veillonella</taxon>
    </lineage>
</organism>
<comment type="caution">
    <text evidence="3">The sequence shown here is derived from an EMBL/GenBank/DDBJ whole genome shotgun (WGS) entry which is preliminary data.</text>
</comment>
<feature type="domain" description="B12-dependent ribonucleotide reductase insertion" evidence="2">
    <location>
        <begin position="171"/>
        <end position="224"/>
    </location>
</feature>
<feature type="domain" description="Ribonucleotide reductase alpha-helical" evidence="1">
    <location>
        <begin position="3"/>
        <end position="89"/>
    </location>
</feature>
<dbReference type="EMBL" id="AHAF01000003">
    <property type="protein sequence ID" value="EKU78722.1"/>
    <property type="molecule type" value="Genomic_DNA"/>
</dbReference>